<dbReference type="EMBL" id="KL367481">
    <property type="protein sequence ID" value="KFD71571.1"/>
    <property type="molecule type" value="Genomic_DNA"/>
</dbReference>
<dbReference type="Proteomes" id="UP000030764">
    <property type="component" value="Unassembled WGS sequence"/>
</dbReference>
<keyword evidence="3" id="KW-1185">Reference proteome</keyword>
<gene>
    <name evidence="1" type="ORF">M513_05281</name>
    <name evidence="2" type="ORF">M514_05281</name>
</gene>
<dbReference type="Proteomes" id="UP000030758">
    <property type="component" value="Unassembled WGS sequence"/>
</dbReference>
<reference evidence="1 3" key="1">
    <citation type="journal article" date="2014" name="Nat. Genet.">
        <title>Genome and transcriptome of the porcine whipworm Trichuris suis.</title>
        <authorList>
            <person name="Jex A.R."/>
            <person name="Nejsum P."/>
            <person name="Schwarz E.M."/>
            <person name="Hu L."/>
            <person name="Young N.D."/>
            <person name="Hall R.S."/>
            <person name="Korhonen P.K."/>
            <person name="Liao S."/>
            <person name="Thamsborg S."/>
            <person name="Xia J."/>
            <person name="Xu P."/>
            <person name="Wang S."/>
            <person name="Scheerlinck J.P."/>
            <person name="Hofmann A."/>
            <person name="Sternberg P.W."/>
            <person name="Wang J."/>
            <person name="Gasser R.B."/>
        </authorList>
    </citation>
    <scope>NUCLEOTIDE SEQUENCE [LARGE SCALE GENOMIC DNA]</scope>
    <source>
        <strain evidence="2">DCEP-RM93F</strain>
        <strain evidence="1">DCEP-RM93M</strain>
    </source>
</reference>
<protein>
    <submittedName>
        <fullName evidence="1">Uncharacterized protein</fullName>
    </submittedName>
</protein>
<name>A0A085M979_9BILA</name>
<feature type="non-terminal residue" evidence="1">
    <location>
        <position position="126"/>
    </location>
</feature>
<accession>A0A085M979</accession>
<organism evidence="1 3">
    <name type="scientific">Trichuris suis</name>
    <name type="common">pig whipworm</name>
    <dbReference type="NCBI Taxonomy" id="68888"/>
    <lineage>
        <taxon>Eukaryota</taxon>
        <taxon>Metazoa</taxon>
        <taxon>Ecdysozoa</taxon>
        <taxon>Nematoda</taxon>
        <taxon>Enoplea</taxon>
        <taxon>Dorylaimia</taxon>
        <taxon>Trichinellida</taxon>
        <taxon>Trichuridae</taxon>
        <taxon>Trichuris</taxon>
    </lineage>
</organism>
<sequence length="126" mass="14476">MLEGSQTEDAYWHLRLSLFQKTDWLSEHRFLWPSRARSGHALLRLPALSGVSPIGTFEWKYQQGKQAPFEYLAVCSTGKLLTTRQEEQVVKVGQNWHWRPGLGSCCYCCLHCGCHNPTIRCNKTAH</sequence>
<proteinExistence type="predicted"/>
<dbReference type="AlphaFoldDB" id="A0A085M979"/>
<evidence type="ECO:0000313" key="3">
    <source>
        <dbReference type="Proteomes" id="UP000030764"/>
    </source>
</evidence>
<evidence type="ECO:0000313" key="2">
    <source>
        <dbReference type="EMBL" id="KFD71571.1"/>
    </source>
</evidence>
<evidence type="ECO:0000313" key="1">
    <source>
        <dbReference type="EMBL" id="KFD53775.1"/>
    </source>
</evidence>
<dbReference type="EMBL" id="KL363213">
    <property type="protein sequence ID" value="KFD53775.1"/>
    <property type="molecule type" value="Genomic_DNA"/>
</dbReference>